<protein>
    <submittedName>
        <fullName evidence="1">Uncharacterized protein</fullName>
    </submittedName>
</protein>
<dbReference type="OrthoDB" id="10633341at2759"/>
<dbReference type="Proteomes" id="UP000054477">
    <property type="component" value="Unassembled WGS sequence"/>
</dbReference>
<proteinExistence type="predicted"/>
<keyword evidence="2" id="KW-1185">Reference proteome</keyword>
<dbReference type="EMBL" id="KN838563">
    <property type="protein sequence ID" value="KIK05140.1"/>
    <property type="molecule type" value="Genomic_DNA"/>
</dbReference>
<evidence type="ECO:0000313" key="2">
    <source>
        <dbReference type="Proteomes" id="UP000054477"/>
    </source>
</evidence>
<sequence length="103" mass="11313">MNGIGSLWLVNPSSAEHGSSIPAVSHSTSSTLGLNLHLELKVSIVNNLNYERQNGYNKFLTTPPFVQNADGIWHESLLSRFLMEVASAWMAGVYDATRGDLYC</sequence>
<dbReference type="AlphaFoldDB" id="A0A0C9WZB6"/>
<gene>
    <name evidence="1" type="ORF">K443DRAFT_4138</name>
</gene>
<name>A0A0C9WZB6_9AGAR</name>
<reference evidence="2" key="2">
    <citation type="submission" date="2015-01" db="EMBL/GenBank/DDBJ databases">
        <title>Evolutionary Origins and Diversification of the Mycorrhizal Mutualists.</title>
        <authorList>
            <consortium name="DOE Joint Genome Institute"/>
            <consortium name="Mycorrhizal Genomics Consortium"/>
            <person name="Kohler A."/>
            <person name="Kuo A."/>
            <person name="Nagy L.G."/>
            <person name="Floudas D."/>
            <person name="Copeland A."/>
            <person name="Barry K.W."/>
            <person name="Cichocki N."/>
            <person name="Veneault-Fourrey C."/>
            <person name="LaButti K."/>
            <person name="Lindquist E.A."/>
            <person name="Lipzen A."/>
            <person name="Lundell T."/>
            <person name="Morin E."/>
            <person name="Murat C."/>
            <person name="Riley R."/>
            <person name="Ohm R."/>
            <person name="Sun H."/>
            <person name="Tunlid A."/>
            <person name="Henrissat B."/>
            <person name="Grigoriev I.V."/>
            <person name="Hibbett D.S."/>
            <person name="Martin F."/>
        </authorList>
    </citation>
    <scope>NUCLEOTIDE SEQUENCE [LARGE SCALE GENOMIC DNA]</scope>
    <source>
        <strain evidence="2">LaAM-08-1</strain>
    </source>
</reference>
<organism evidence="1 2">
    <name type="scientific">Laccaria amethystina LaAM-08-1</name>
    <dbReference type="NCBI Taxonomy" id="1095629"/>
    <lineage>
        <taxon>Eukaryota</taxon>
        <taxon>Fungi</taxon>
        <taxon>Dikarya</taxon>
        <taxon>Basidiomycota</taxon>
        <taxon>Agaricomycotina</taxon>
        <taxon>Agaricomycetes</taxon>
        <taxon>Agaricomycetidae</taxon>
        <taxon>Agaricales</taxon>
        <taxon>Agaricineae</taxon>
        <taxon>Hydnangiaceae</taxon>
        <taxon>Laccaria</taxon>
    </lineage>
</organism>
<reference evidence="1 2" key="1">
    <citation type="submission" date="2014-04" db="EMBL/GenBank/DDBJ databases">
        <authorList>
            <consortium name="DOE Joint Genome Institute"/>
            <person name="Kuo A."/>
            <person name="Kohler A."/>
            <person name="Nagy L.G."/>
            <person name="Floudas D."/>
            <person name="Copeland A."/>
            <person name="Barry K.W."/>
            <person name="Cichocki N."/>
            <person name="Veneault-Fourrey C."/>
            <person name="LaButti K."/>
            <person name="Lindquist E.A."/>
            <person name="Lipzen A."/>
            <person name="Lundell T."/>
            <person name="Morin E."/>
            <person name="Murat C."/>
            <person name="Sun H."/>
            <person name="Tunlid A."/>
            <person name="Henrissat B."/>
            <person name="Grigoriev I.V."/>
            <person name="Hibbett D.S."/>
            <person name="Martin F."/>
            <person name="Nordberg H.P."/>
            <person name="Cantor M.N."/>
            <person name="Hua S.X."/>
        </authorList>
    </citation>
    <scope>NUCLEOTIDE SEQUENCE [LARGE SCALE GENOMIC DNA]</scope>
    <source>
        <strain evidence="1 2">LaAM-08-1</strain>
    </source>
</reference>
<accession>A0A0C9WZB6</accession>
<evidence type="ECO:0000313" key="1">
    <source>
        <dbReference type="EMBL" id="KIK05140.1"/>
    </source>
</evidence>
<dbReference type="HOGENOM" id="CLU_2264192_0_0_1"/>